<feature type="region of interest" description="Disordered" evidence="1">
    <location>
        <begin position="249"/>
        <end position="269"/>
    </location>
</feature>
<organism evidence="2 3">
    <name type="scientific">Trematosphaeria pertusa</name>
    <dbReference type="NCBI Taxonomy" id="390896"/>
    <lineage>
        <taxon>Eukaryota</taxon>
        <taxon>Fungi</taxon>
        <taxon>Dikarya</taxon>
        <taxon>Ascomycota</taxon>
        <taxon>Pezizomycotina</taxon>
        <taxon>Dothideomycetes</taxon>
        <taxon>Pleosporomycetidae</taxon>
        <taxon>Pleosporales</taxon>
        <taxon>Massarineae</taxon>
        <taxon>Trematosphaeriaceae</taxon>
        <taxon>Trematosphaeria</taxon>
    </lineage>
</organism>
<feature type="compositionally biased region" description="Acidic residues" evidence="1">
    <location>
        <begin position="71"/>
        <end position="87"/>
    </location>
</feature>
<protein>
    <submittedName>
        <fullName evidence="2">Uncharacterized protein</fullName>
    </submittedName>
</protein>
<accession>A0A6A6I6P8</accession>
<sequence length="287" mass="31914">MACASKNGLSGIDVNNHSNSGDSHDQHGNEATGDDDRGTGTTSASGTSHKPSTSSSSDLFIASESQTLDDDDFLMFDDDDGTVEDMPEDGRTEYGKLEATRPCRTGNVRFDRHIVNAGADNRPFYKVIKGYDLGPGGAEALHDHEEEKLHTKFDVFVRKASIKKSCTIKMLGPCVEMTKLTKSGKPYRLDLTEFGQLVGKKYADKQENVLMAKYKKRRSYFDECKKRRLHPETKQPLSAEDYDRYPWLFPDDSAPRPVGTKQTQDADNVEAMEGVVAGNVEEEEEEL</sequence>
<dbReference type="GeneID" id="54587108"/>
<feature type="region of interest" description="Disordered" evidence="1">
    <location>
        <begin position="1"/>
        <end position="62"/>
    </location>
</feature>
<feature type="compositionally biased region" description="Basic and acidic residues" evidence="1">
    <location>
        <begin position="22"/>
        <end position="38"/>
    </location>
</feature>
<dbReference type="RefSeq" id="XP_033680214.1">
    <property type="nucleotide sequence ID" value="XM_033833778.1"/>
</dbReference>
<evidence type="ECO:0000256" key="1">
    <source>
        <dbReference type="SAM" id="MobiDB-lite"/>
    </source>
</evidence>
<evidence type="ECO:0000313" key="3">
    <source>
        <dbReference type="Proteomes" id="UP000800094"/>
    </source>
</evidence>
<reference evidence="2" key="1">
    <citation type="journal article" date="2020" name="Stud. Mycol.">
        <title>101 Dothideomycetes genomes: a test case for predicting lifestyles and emergence of pathogens.</title>
        <authorList>
            <person name="Haridas S."/>
            <person name="Albert R."/>
            <person name="Binder M."/>
            <person name="Bloem J."/>
            <person name="Labutti K."/>
            <person name="Salamov A."/>
            <person name="Andreopoulos B."/>
            <person name="Baker S."/>
            <person name="Barry K."/>
            <person name="Bills G."/>
            <person name="Bluhm B."/>
            <person name="Cannon C."/>
            <person name="Castanera R."/>
            <person name="Culley D."/>
            <person name="Daum C."/>
            <person name="Ezra D."/>
            <person name="Gonzalez J."/>
            <person name="Henrissat B."/>
            <person name="Kuo A."/>
            <person name="Liang C."/>
            <person name="Lipzen A."/>
            <person name="Lutzoni F."/>
            <person name="Magnuson J."/>
            <person name="Mondo S."/>
            <person name="Nolan M."/>
            <person name="Ohm R."/>
            <person name="Pangilinan J."/>
            <person name="Park H.-J."/>
            <person name="Ramirez L."/>
            <person name="Alfaro M."/>
            <person name="Sun H."/>
            <person name="Tritt A."/>
            <person name="Yoshinaga Y."/>
            <person name="Zwiers L.-H."/>
            <person name="Turgeon B."/>
            <person name="Goodwin S."/>
            <person name="Spatafora J."/>
            <person name="Crous P."/>
            <person name="Grigoriev I."/>
        </authorList>
    </citation>
    <scope>NUCLEOTIDE SEQUENCE</scope>
    <source>
        <strain evidence="2">CBS 122368</strain>
    </source>
</reference>
<feature type="region of interest" description="Disordered" evidence="1">
    <location>
        <begin position="71"/>
        <end position="90"/>
    </location>
</feature>
<dbReference type="Proteomes" id="UP000800094">
    <property type="component" value="Unassembled WGS sequence"/>
</dbReference>
<evidence type="ECO:0000313" key="2">
    <source>
        <dbReference type="EMBL" id="KAF2245210.1"/>
    </source>
</evidence>
<dbReference type="EMBL" id="ML987201">
    <property type="protein sequence ID" value="KAF2245210.1"/>
    <property type="molecule type" value="Genomic_DNA"/>
</dbReference>
<gene>
    <name evidence="2" type="ORF">BU26DRAFT_568499</name>
</gene>
<proteinExistence type="predicted"/>
<dbReference type="AlphaFoldDB" id="A0A6A6I6P8"/>
<name>A0A6A6I6P8_9PLEO</name>
<dbReference type="OrthoDB" id="3800332at2759"/>
<keyword evidence="3" id="KW-1185">Reference proteome</keyword>
<feature type="compositionally biased region" description="Low complexity" evidence="1">
    <location>
        <begin position="39"/>
        <end position="57"/>
    </location>
</feature>